<dbReference type="PANTHER" id="PTHR33798">
    <property type="entry name" value="FLAVOPROTEIN OXYGENASE"/>
    <property type="match status" value="1"/>
</dbReference>
<name>A0A4Y8AJP8_9SPHI</name>
<dbReference type="Proteomes" id="UP000583101">
    <property type="component" value="Unassembled WGS sequence"/>
</dbReference>
<comment type="caution">
    <text evidence="7">The sequence shown here is derived from an EMBL/GenBank/DDBJ whole genome shotgun (WGS) entry which is preliminary data.</text>
</comment>
<evidence type="ECO:0000256" key="1">
    <source>
        <dbReference type="ARBA" id="ARBA00001917"/>
    </source>
</evidence>
<evidence type="ECO:0000313" key="8">
    <source>
        <dbReference type="Proteomes" id="UP000297248"/>
    </source>
</evidence>
<evidence type="ECO:0000256" key="3">
    <source>
        <dbReference type="ARBA" id="ARBA00022643"/>
    </source>
</evidence>
<accession>A0A4Y8AJP8</accession>
<dbReference type="Proteomes" id="UP000297248">
    <property type="component" value="Unassembled WGS sequence"/>
</dbReference>
<sequence>MIKFNSEDISAMEKFYRINVINSLAGYKALHLAGTANRQGVSNLCLVSSVFHLGANPPLIGMVMRPQRAHNDTLRNIQSTGHYTLNNVLPEWYMQAHQTSASYAAGESEFDLCGFERSYTDGFNAPFVAQSTIRIGLELQQAIDIEINGTTIVIGKIVYILADEDLIAPDGFVDPVKAQTMTVAGLDSYYLPQPVGRLAYAKPGVPSAELTV</sequence>
<proteinExistence type="inferred from homology"/>
<evidence type="ECO:0000313" key="7">
    <source>
        <dbReference type="EMBL" id="TEW68862.1"/>
    </source>
</evidence>
<dbReference type="PANTHER" id="PTHR33798:SF5">
    <property type="entry name" value="FLAVIN REDUCTASE LIKE DOMAIN-CONTAINING PROTEIN"/>
    <property type="match status" value="1"/>
</dbReference>
<dbReference type="GO" id="GO:0016646">
    <property type="term" value="F:oxidoreductase activity, acting on the CH-NH group of donors, NAD or NADP as acceptor"/>
    <property type="evidence" value="ECO:0007669"/>
    <property type="project" value="UniProtKB-ARBA"/>
</dbReference>
<keyword evidence="9" id="KW-1185">Reference proteome</keyword>
<protein>
    <submittedName>
        <fullName evidence="6">Flavin reductase (DIM6/NTAB) family NADH-FMN oxidoreductase RutF</fullName>
    </submittedName>
    <submittedName>
        <fullName evidence="7">Flavin reductase family protein</fullName>
    </submittedName>
</protein>
<dbReference type="InterPro" id="IPR012349">
    <property type="entry name" value="Split_barrel_FMN-bd"/>
</dbReference>
<dbReference type="AlphaFoldDB" id="A0A4Y8AJP8"/>
<organism evidence="7 8">
    <name type="scientific">Mucilaginibacter phyllosphaerae</name>
    <dbReference type="NCBI Taxonomy" id="1812349"/>
    <lineage>
        <taxon>Bacteria</taxon>
        <taxon>Pseudomonadati</taxon>
        <taxon>Bacteroidota</taxon>
        <taxon>Sphingobacteriia</taxon>
        <taxon>Sphingobacteriales</taxon>
        <taxon>Sphingobacteriaceae</taxon>
        <taxon>Mucilaginibacter</taxon>
    </lineage>
</organism>
<evidence type="ECO:0000256" key="4">
    <source>
        <dbReference type="ARBA" id="ARBA00038054"/>
    </source>
</evidence>
<evidence type="ECO:0000313" key="6">
    <source>
        <dbReference type="EMBL" id="MBB3968117.1"/>
    </source>
</evidence>
<dbReference type="Gene3D" id="2.30.110.10">
    <property type="entry name" value="Electron Transport, Fmn-binding Protein, Chain A"/>
    <property type="match status" value="1"/>
</dbReference>
<keyword evidence="3" id="KW-0288">FMN</keyword>
<dbReference type="EMBL" id="JACIEG010000001">
    <property type="protein sequence ID" value="MBB3968117.1"/>
    <property type="molecule type" value="Genomic_DNA"/>
</dbReference>
<reference evidence="7 8" key="1">
    <citation type="journal article" date="2016" name="Int. J. Syst. Evol. Microbiol.">
        <title>Proposal of Mucilaginibacter phyllosphaerae sp. nov. isolated from the phyllosphere of Galium album.</title>
        <authorList>
            <person name="Aydogan E.L."/>
            <person name="Busse H.J."/>
            <person name="Moser G."/>
            <person name="Muller C."/>
            <person name="Kampfer P."/>
            <person name="Glaeser S.P."/>
        </authorList>
    </citation>
    <scope>NUCLEOTIDE SEQUENCE [LARGE SCALE GENOMIC DNA]</scope>
    <source>
        <strain evidence="7 8">PP-F2FG21</strain>
    </source>
</reference>
<evidence type="ECO:0000313" key="9">
    <source>
        <dbReference type="Proteomes" id="UP000583101"/>
    </source>
</evidence>
<dbReference type="EMBL" id="SNQG01000001">
    <property type="protein sequence ID" value="TEW68862.1"/>
    <property type="molecule type" value="Genomic_DNA"/>
</dbReference>
<reference evidence="6 9" key="3">
    <citation type="submission" date="2020-08" db="EMBL/GenBank/DDBJ databases">
        <title>Genomic Encyclopedia of Type Strains, Phase IV (KMG-IV): sequencing the most valuable type-strain genomes for metagenomic binning, comparative biology and taxonomic classification.</title>
        <authorList>
            <person name="Goeker M."/>
        </authorList>
    </citation>
    <scope>NUCLEOTIDE SEQUENCE [LARGE SCALE GENOMIC DNA]</scope>
    <source>
        <strain evidence="6 9">DSM 100995</strain>
    </source>
</reference>
<dbReference type="Pfam" id="PF01613">
    <property type="entry name" value="Flavin_Reduct"/>
    <property type="match status" value="1"/>
</dbReference>
<reference evidence="7" key="2">
    <citation type="submission" date="2019-03" db="EMBL/GenBank/DDBJ databases">
        <authorList>
            <person name="Yan Y.-Q."/>
            <person name="Du Z.-J."/>
        </authorList>
    </citation>
    <scope>NUCLEOTIDE SEQUENCE</scope>
    <source>
        <strain evidence="7">PP-F2FG21</strain>
    </source>
</reference>
<dbReference type="RefSeq" id="WP_134334701.1">
    <property type="nucleotide sequence ID" value="NZ_BMCZ01000001.1"/>
</dbReference>
<evidence type="ECO:0000259" key="5">
    <source>
        <dbReference type="Pfam" id="PF01613"/>
    </source>
</evidence>
<gene>
    <name evidence="7" type="ORF">E2R65_01490</name>
    <name evidence="6" type="ORF">GGR35_000703</name>
</gene>
<dbReference type="GO" id="GO:0010181">
    <property type="term" value="F:FMN binding"/>
    <property type="evidence" value="ECO:0007669"/>
    <property type="project" value="InterPro"/>
</dbReference>
<dbReference type="SUPFAM" id="SSF50475">
    <property type="entry name" value="FMN-binding split barrel"/>
    <property type="match status" value="1"/>
</dbReference>
<evidence type="ECO:0000256" key="2">
    <source>
        <dbReference type="ARBA" id="ARBA00022630"/>
    </source>
</evidence>
<dbReference type="OrthoDB" id="5293996at2"/>
<keyword evidence="2" id="KW-0285">Flavoprotein</keyword>
<comment type="cofactor">
    <cofactor evidence="1">
        <name>FMN</name>
        <dbReference type="ChEBI" id="CHEBI:58210"/>
    </cofactor>
</comment>
<comment type="similarity">
    <text evidence="4">Belongs to the flavoredoxin family.</text>
</comment>
<feature type="domain" description="Flavin reductase like" evidence="5">
    <location>
        <begin position="35"/>
        <end position="165"/>
    </location>
</feature>
<dbReference type="InterPro" id="IPR002563">
    <property type="entry name" value="Flavin_Rdtase-like_dom"/>
</dbReference>